<reference evidence="9" key="1">
    <citation type="journal article" date="2013" name="Genome Announc.">
        <title>Genome sequence of the basidiomycetous yeast Pseudozyma antarctica T-34, a producer of the glycolipid biosurfactants mannosylerythritol lipids.</title>
        <authorList>
            <person name="Morita T."/>
            <person name="Koike H."/>
            <person name="Koyama Y."/>
            <person name="Hagiwara H."/>
            <person name="Ito E."/>
            <person name="Fukuoka T."/>
            <person name="Imura T."/>
            <person name="Machida M."/>
            <person name="Kitamoto D."/>
        </authorList>
    </citation>
    <scope>NUCLEOTIDE SEQUENCE [LARGE SCALE GENOMIC DNA]</scope>
    <source>
        <strain evidence="9">T-34</strain>
    </source>
</reference>
<feature type="domain" description="RNA polymerase Rpb5 N-terminal" evidence="7">
    <location>
        <begin position="79"/>
        <end position="166"/>
    </location>
</feature>
<dbReference type="Pfam" id="PF01191">
    <property type="entry name" value="RNA_pol_Rpb5_C"/>
    <property type="match status" value="1"/>
</dbReference>
<evidence type="ECO:0000259" key="6">
    <source>
        <dbReference type="Pfam" id="PF01191"/>
    </source>
</evidence>
<evidence type="ECO:0000256" key="3">
    <source>
        <dbReference type="ARBA" id="ARBA00023163"/>
    </source>
</evidence>
<dbReference type="Gene3D" id="3.40.1340.10">
    <property type="entry name" value="RNA polymerase, Rpb5, N-terminal domain"/>
    <property type="match status" value="1"/>
</dbReference>
<protein>
    <recommendedName>
        <fullName evidence="2">DNA-directed RNA polymerases I, II, and III subunit RPABC1</fullName>
    </recommendedName>
</protein>
<evidence type="ECO:0000256" key="2">
    <source>
        <dbReference type="ARBA" id="ARBA00020809"/>
    </source>
</evidence>
<organism evidence="8 9">
    <name type="scientific">Pseudozyma antarctica (strain T-34)</name>
    <name type="common">Yeast</name>
    <name type="synonym">Candida antarctica</name>
    <dbReference type="NCBI Taxonomy" id="1151754"/>
    <lineage>
        <taxon>Eukaryota</taxon>
        <taxon>Fungi</taxon>
        <taxon>Dikarya</taxon>
        <taxon>Basidiomycota</taxon>
        <taxon>Ustilaginomycotina</taxon>
        <taxon>Ustilaginomycetes</taxon>
        <taxon>Ustilaginales</taxon>
        <taxon>Ustilaginaceae</taxon>
        <taxon>Moesziomyces</taxon>
    </lineage>
</organism>
<dbReference type="HAMAP" id="MF_00025">
    <property type="entry name" value="RNApol_Rpo5_RPB5"/>
    <property type="match status" value="1"/>
</dbReference>
<dbReference type="Pfam" id="PF03871">
    <property type="entry name" value="RNA_pol_Rpb5_N"/>
    <property type="match status" value="1"/>
</dbReference>
<dbReference type="InterPro" id="IPR005571">
    <property type="entry name" value="RNA_pol_Rpb5_N"/>
</dbReference>
<name>M9M218_PSEA3</name>
<evidence type="ECO:0000256" key="5">
    <source>
        <dbReference type="ARBA" id="ARBA00025765"/>
    </source>
</evidence>
<dbReference type="GO" id="GO:0003899">
    <property type="term" value="F:DNA-directed RNA polymerase activity"/>
    <property type="evidence" value="ECO:0007669"/>
    <property type="project" value="InterPro"/>
</dbReference>
<dbReference type="GO" id="GO:0003677">
    <property type="term" value="F:DNA binding"/>
    <property type="evidence" value="ECO:0007669"/>
    <property type="project" value="InterPro"/>
</dbReference>
<evidence type="ECO:0000259" key="7">
    <source>
        <dbReference type="Pfam" id="PF03871"/>
    </source>
</evidence>
<evidence type="ECO:0000256" key="1">
    <source>
        <dbReference type="ARBA" id="ARBA00004123"/>
    </source>
</evidence>
<dbReference type="Proteomes" id="UP000011976">
    <property type="component" value="Unassembled WGS sequence"/>
</dbReference>
<accession>M9M218</accession>
<dbReference type="GO" id="GO:0005736">
    <property type="term" value="C:RNA polymerase I complex"/>
    <property type="evidence" value="ECO:0007669"/>
    <property type="project" value="UniProtKB-ARBA"/>
</dbReference>
<keyword evidence="4" id="KW-0539">Nucleus</keyword>
<comment type="similarity">
    <text evidence="5">Belongs to the archaeal Rpo5/eukaryotic RPB5 RNA polymerase subunit family.</text>
</comment>
<comment type="subcellular location">
    <subcellularLocation>
        <location evidence="1">Nucleus</location>
    </subcellularLocation>
</comment>
<dbReference type="PANTHER" id="PTHR10535">
    <property type="entry name" value="DNA-DIRECTED RNA POLYMERASES I, II, AND III SUBUNIT RPABC1"/>
    <property type="match status" value="1"/>
</dbReference>
<gene>
    <name evidence="8" type="ORF">PANT_10d00023</name>
</gene>
<proteinExistence type="inferred from homology"/>
<feature type="domain" description="RNA polymerase subunit H/Rpb5 C-terminal" evidence="6">
    <location>
        <begin position="210"/>
        <end position="282"/>
    </location>
</feature>
<dbReference type="EMBL" id="DF196776">
    <property type="protein sequence ID" value="GAC74115.1"/>
    <property type="molecule type" value="Genomic_DNA"/>
</dbReference>
<evidence type="ECO:0000256" key="4">
    <source>
        <dbReference type="ARBA" id="ARBA00023242"/>
    </source>
</evidence>
<evidence type="ECO:0000313" key="9">
    <source>
        <dbReference type="Proteomes" id="UP000011976"/>
    </source>
</evidence>
<dbReference type="GO" id="GO:0042797">
    <property type="term" value="P:tRNA transcription by RNA polymerase III"/>
    <property type="evidence" value="ECO:0007669"/>
    <property type="project" value="TreeGrafter"/>
</dbReference>
<dbReference type="AlphaFoldDB" id="M9M218"/>
<dbReference type="SUPFAM" id="SSF55287">
    <property type="entry name" value="RPB5-like RNA polymerase subunit"/>
    <property type="match status" value="1"/>
</dbReference>
<keyword evidence="3" id="KW-0804">Transcription</keyword>
<dbReference type="GO" id="GO:0006367">
    <property type="term" value="P:transcription initiation at RNA polymerase II promoter"/>
    <property type="evidence" value="ECO:0007669"/>
    <property type="project" value="UniProtKB-ARBA"/>
</dbReference>
<dbReference type="FunFam" id="3.90.940.20:FF:000001">
    <property type="entry name" value="DNA-directed RNA polymerases I, II, and III subunit RPABC1"/>
    <property type="match status" value="1"/>
</dbReference>
<dbReference type="InterPro" id="IPR035913">
    <property type="entry name" value="RPB5-like_sf"/>
</dbReference>
<dbReference type="Gene3D" id="3.90.940.20">
    <property type="entry name" value="RPB5-like RNA polymerase subunit"/>
    <property type="match status" value="1"/>
</dbReference>
<dbReference type="GO" id="GO:0006362">
    <property type="term" value="P:transcription elongation by RNA polymerase I"/>
    <property type="evidence" value="ECO:0007669"/>
    <property type="project" value="UniProtKB-ARBA"/>
</dbReference>
<dbReference type="FunFam" id="3.40.1340.10:FF:000002">
    <property type="entry name" value="DNA-directed RNA polymerases I, II, and III subunit RPABC1"/>
    <property type="match status" value="1"/>
</dbReference>
<sequence>MLKRIPSALPPPSLPSLELISGFAVDSAPTPTPATARFSEAPLRSTLHSALADARSAHCAGLSAPAGSTHRYLGIMEDDRETVRLWRVNKTIHELVRDRGYQVADDEINIDLESFKAEYAPTGGSVDRTKLNFFTEHSAHENQRLFVFYSMERNVGVKTMRQFISIMEERDIQRGIIIWPDKMTSAARKVIDAMRGTFHLEDFEEAYLLVNITHHHLVPRHEPLYPDEKKELLQRYRLKETQLPRIQQADPVAKYFGLQRGQVVKITRPSETSGRYCSYRICM</sequence>
<dbReference type="OrthoDB" id="248779at2759"/>
<evidence type="ECO:0000313" key="8">
    <source>
        <dbReference type="EMBL" id="GAC74115.1"/>
    </source>
</evidence>
<dbReference type="PANTHER" id="PTHR10535:SF0">
    <property type="entry name" value="DNA-DIRECTED RNA POLYMERASES I, II, AND III SUBUNIT RPABC1"/>
    <property type="match status" value="1"/>
</dbReference>
<dbReference type="InterPro" id="IPR000783">
    <property type="entry name" value="RNA_pol_subH/Rpb5_C"/>
</dbReference>
<dbReference type="InterPro" id="IPR014381">
    <property type="entry name" value="Arch_Rpo5/euc_Rpb5"/>
</dbReference>
<dbReference type="InterPro" id="IPR036710">
    <property type="entry name" value="RNA_pol_Rpb5_N_sf"/>
</dbReference>
<dbReference type="SUPFAM" id="SSF53036">
    <property type="entry name" value="Eukaryotic RPB5 N-terminal domain"/>
    <property type="match status" value="1"/>
</dbReference>
<dbReference type="GO" id="GO:0005666">
    <property type="term" value="C:RNA polymerase III complex"/>
    <property type="evidence" value="ECO:0007669"/>
    <property type="project" value="TreeGrafter"/>
</dbReference>
<dbReference type="GO" id="GO:0005665">
    <property type="term" value="C:RNA polymerase II, core complex"/>
    <property type="evidence" value="ECO:0007669"/>
    <property type="project" value="UniProtKB-ARBA"/>
</dbReference>
<dbReference type="STRING" id="1151754.M9M218"/>